<dbReference type="EMBL" id="NCSJ02000008">
    <property type="protein sequence ID" value="RFU35455.1"/>
    <property type="molecule type" value="Genomic_DNA"/>
</dbReference>
<keyword evidence="1" id="KW-0732">Signal</keyword>
<gene>
    <name evidence="2" type="ORF">B7463_g847</name>
</gene>
<proteinExistence type="predicted"/>
<name>A0A3E2HQ08_SCYLI</name>
<dbReference type="Proteomes" id="UP000258309">
    <property type="component" value="Unassembled WGS sequence"/>
</dbReference>
<protein>
    <recommendedName>
        <fullName evidence="4">Late sexual development protein</fullName>
    </recommendedName>
</protein>
<reference evidence="2 3" key="1">
    <citation type="submission" date="2018-05" db="EMBL/GenBank/DDBJ databases">
        <title>Draft genome sequence of Scytalidium lignicola DSM 105466, a ubiquitous saprotrophic fungus.</title>
        <authorList>
            <person name="Buettner E."/>
            <person name="Gebauer A.M."/>
            <person name="Hofrichter M."/>
            <person name="Liers C."/>
            <person name="Kellner H."/>
        </authorList>
    </citation>
    <scope>NUCLEOTIDE SEQUENCE [LARGE SCALE GENOMIC DNA]</scope>
    <source>
        <strain evidence="2 3">DSM 105466</strain>
    </source>
</reference>
<feature type="signal peptide" evidence="1">
    <location>
        <begin position="1"/>
        <end position="19"/>
    </location>
</feature>
<evidence type="ECO:0000313" key="3">
    <source>
        <dbReference type="Proteomes" id="UP000258309"/>
    </source>
</evidence>
<comment type="caution">
    <text evidence="2">The sequence shown here is derived from an EMBL/GenBank/DDBJ whole genome shotgun (WGS) entry which is preliminary data.</text>
</comment>
<organism evidence="2 3">
    <name type="scientific">Scytalidium lignicola</name>
    <name type="common">Hyphomycete</name>
    <dbReference type="NCBI Taxonomy" id="5539"/>
    <lineage>
        <taxon>Eukaryota</taxon>
        <taxon>Fungi</taxon>
        <taxon>Dikarya</taxon>
        <taxon>Ascomycota</taxon>
        <taxon>Pezizomycotina</taxon>
        <taxon>Leotiomycetes</taxon>
        <taxon>Leotiomycetes incertae sedis</taxon>
        <taxon>Scytalidium</taxon>
    </lineage>
</organism>
<keyword evidence="3" id="KW-1185">Reference proteome</keyword>
<evidence type="ECO:0000256" key="1">
    <source>
        <dbReference type="SAM" id="SignalP"/>
    </source>
</evidence>
<dbReference type="AlphaFoldDB" id="A0A3E2HQ08"/>
<evidence type="ECO:0000313" key="2">
    <source>
        <dbReference type="EMBL" id="RFU35455.1"/>
    </source>
</evidence>
<sequence length="356" mass="38240">MHAILPLVSAAALFTAAAAVPFSFPLPNGFPNPNADELKEIELLAHGSLPNGPPPPKLSDDTFTSLRLINFAEMTEVAFFSELLANVTNNVPGYRREDIPERAGSRSTVIKNLEAIQAQEELHVLNAQNALAHFNEGPILPCKYQFPVTNFKDAIALASTFTDLVLGVLPDVQTALAEAGDIGLIRPVGGTIAQEGEQNGWYRTTLGKIPSALPFLTAAARAYAFSAQNQAFVVPGSCPNSNTIDLPIFKPLNVITHEIHADEQRLLFSINPDPSINYADYSIVYINQQNTPIVAGLTDIDPRQGEVRFQAWFPFDGINLGDGLTIASLVKGKGPFADPDAVAKATYAGPGLIEIN</sequence>
<accession>A0A3E2HQ08</accession>
<feature type="non-terminal residue" evidence="2">
    <location>
        <position position="356"/>
    </location>
</feature>
<feature type="non-terminal residue" evidence="2">
    <location>
        <position position="1"/>
    </location>
</feature>
<feature type="chain" id="PRO_5017761675" description="Late sexual development protein" evidence="1">
    <location>
        <begin position="20"/>
        <end position="356"/>
    </location>
</feature>
<evidence type="ECO:0008006" key="4">
    <source>
        <dbReference type="Google" id="ProtNLM"/>
    </source>
</evidence>
<dbReference type="Pfam" id="PF13668">
    <property type="entry name" value="Ferritin_2"/>
    <property type="match status" value="1"/>
</dbReference>
<dbReference type="OrthoDB" id="5293813at2759"/>
<dbReference type="OMA" id="WMTYINQ"/>